<reference evidence="1 2" key="1">
    <citation type="journal article" date="2018" name="Mol. Biol. Evol.">
        <title>Broad Genomic Sampling Reveals a Smut Pathogenic Ancestry of the Fungal Clade Ustilaginomycotina.</title>
        <authorList>
            <person name="Kijpornyongpan T."/>
            <person name="Mondo S.J."/>
            <person name="Barry K."/>
            <person name="Sandor L."/>
            <person name="Lee J."/>
            <person name="Lipzen A."/>
            <person name="Pangilinan J."/>
            <person name="LaButti K."/>
            <person name="Hainaut M."/>
            <person name="Henrissat B."/>
            <person name="Grigoriev I.V."/>
            <person name="Spatafora J.W."/>
            <person name="Aime M.C."/>
        </authorList>
    </citation>
    <scope>NUCLEOTIDE SEQUENCE [LARGE SCALE GENOMIC DNA]</scope>
    <source>
        <strain evidence="1 2">SA 807</strain>
    </source>
</reference>
<gene>
    <name evidence="1" type="ORF">IE53DRAFT_400807</name>
</gene>
<sequence length="484" mass="55236">MGLVKKLETISAFISEWTPIALLSTYLVFSFFLYIILPLEVTTILWYIFITTQTFVTLAVVSEAVQSIRPNVLARRARRKAAKEGFPDLDEKNCPPIDIVLVAYLPNEKDIIIRQMRYALREVDYPSSRLFLNVIYNTPRPIEPVESEMKEMEAQYPNLRVVKVENSTSKADNINHFLTLESKGKITAIFDTDHYPHQQTLRWVARRFNQGDVDIVQGRCCIYNYAESWVTKLVSAEFDTIYGVFHPGRANLHGFGLFGGSNGYWNSSLLKTLGMQKHMLTEDIDSTLRAITSGARIAYDLKCISYETAPETLQALLKQRLRWAQGWTQVTLRHFVPAMRRGAYGSYYRSRLGLFFLLAFREIYFYFLSQLSCLLLSNLITHVPTSWSMLYDSFQGFKISVWLLALNLVSIAVITCITIRNRSTFTNPSAIVAFGFISVIYFSIVTVTSIFCHARELVAYSKWNPTTRSAPKPKPTVAAETAEA</sequence>
<dbReference type="Proteomes" id="UP000245626">
    <property type="component" value="Unassembled WGS sequence"/>
</dbReference>
<proteinExistence type="predicted"/>
<dbReference type="EMBL" id="KZ819742">
    <property type="protein sequence ID" value="PWN53097.1"/>
    <property type="molecule type" value="Genomic_DNA"/>
</dbReference>
<organism evidence="1 2">
    <name type="scientific">Violaceomyces palustris</name>
    <dbReference type="NCBI Taxonomy" id="1673888"/>
    <lineage>
        <taxon>Eukaryota</taxon>
        <taxon>Fungi</taxon>
        <taxon>Dikarya</taxon>
        <taxon>Basidiomycota</taxon>
        <taxon>Ustilaginomycotina</taxon>
        <taxon>Ustilaginomycetes</taxon>
        <taxon>Violaceomycetales</taxon>
        <taxon>Violaceomycetaceae</taxon>
        <taxon>Violaceomyces</taxon>
    </lineage>
</organism>
<protein>
    <submittedName>
        <fullName evidence="1">Uncharacterized protein</fullName>
    </submittedName>
</protein>
<name>A0ACD0P514_9BASI</name>
<evidence type="ECO:0000313" key="1">
    <source>
        <dbReference type="EMBL" id="PWN53097.1"/>
    </source>
</evidence>
<evidence type="ECO:0000313" key="2">
    <source>
        <dbReference type="Proteomes" id="UP000245626"/>
    </source>
</evidence>
<keyword evidence="2" id="KW-1185">Reference proteome</keyword>
<accession>A0ACD0P514</accession>